<dbReference type="GO" id="GO:0004143">
    <property type="term" value="F:ATP-dependent diacylglycerol kinase activity"/>
    <property type="evidence" value="ECO:0007669"/>
    <property type="project" value="InterPro"/>
</dbReference>
<proteinExistence type="predicted"/>
<feature type="transmembrane region" description="Helical" evidence="1">
    <location>
        <begin position="110"/>
        <end position="129"/>
    </location>
</feature>
<organism evidence="2 3">
    <name type="scientific">Adineta steineri</name>
    <dbReference type="NCBI Taxonomy" id="433720"/>
    <lineage>
        <taxon>Eukaryota</taxon>
        <taxon>Metazoa</taxon>
        <taxon>Spiralia</taxon>
        <taxon>Gnathifera</taxon>
        <taxon>Rotifera</taxon>
        <taxon>Eurotatoria</taxon>
        <taxon>Bdelloidea</taxon>
        <taxon>Adinetida</taxon>
        <taxon>Adinetidae</taxon>
        <taxon>Adineta</taxon>
    </lineage>
</organism>
<sequence>MISALVQNTILSLVTTSLTFAVVFLLNHLHKKKSITNEVLRKVIHIGAGTFYLAIYFYDDHGQFSKYLNIFPNLLWMCILIWKSQHHSSNHQPHDPILDIMTRNKHQSELLYGPLFFNSVVVICGTIFYKTIPGSLIMSLLTWGDGLAAVIGVRYGSRRKIYGKKSLDGLLTFFIVGIIASIIYISVLVNLQSVHLVKICVISFITAVVETLTSSDVDNLTVPLSILVSYYLIF</sequence>
<evidence type="ECO:0000313" key="2">
    <source>
        <dbReference type="EMBL" id="CAF0794050.1"/>
    </source>
</evidence>
<dbReference type="InterPro" id="IPR037997">
    <property type="entry name" value="Dgk1-like"/>
</dbReference>
<gene>
    <name evidence="2" type="ORF">IZO911_LOCUS6562</name>
</gene>
<dbReference type="AlphaFoldDB" id="A0A813S9P3"/>
<accession>A0A813S9P3</accession>
<reference evidence="2" key="1">
    <citation type="submission" date="2021-02" db="EMBL/GenBank/DDBJ databases">
        <authorList>
            <person name="Nowell W R."/>
        </authorList>
    </citation>
    <scope>NUCLEOTIDE SEQUENCE</scope>
</reference>
<feature type="transmembrane region" description="Helical" evidence="1">
    <location>
        <begin position="64"/>
        <end position="82"/>
    </location>
</feature>
<keyword evidence="1" id="KW-1133">Transmembrane helix</keyword>
<dbReference type="PANTHER" id="PTHR31303">
    <property type="entry name" value="CTP-DEPENDENT DIACYLGLYCEROL KINASE 1"/>
    <property type="match status" value="1"/>
</dbReference>
<dbReference type="EMBL" id="CAJNOE010000041">
    <property type="protein sequence ID" value="CAF0794050.1"/>
    <property type="molecule type" value="Genomic_DNA"/>
</dbReference>
<evidence type="ECO:0008006" key="4">
    <source>
        <dbReference type="Google" id="ProtNLM"/>
    </source>
</evidence>
<evidence type="ECO:0000313" key="3">
    <source>
        <dbReference type="Proteomes" id="UP000663860"/>
    </source>
</evidence>
<keyword evidence="1" id="KW-0472">Membrane</keyword>
<evidence type="ECO:0000256" key="1">
    <source>
        <dbReference type="SAM" id="Phobius"/>
    </source>
</evidence>
<protein>
    <recommendedName>
        <fullName evidence="4">Dolichol kinase</fullName>
    </recommendedName>
</protein>
<feature type="transmembrane region" description="Helical" evidence="1">
    <location>
        <begin position="39"/>
        <end position="58"/>
    </location>
</feature>
<feature type="transmembrane region" description="Helical" evidence="1">
    <location>
        <begin position="6"/>
        <end position="27"/>
    </location>
</feature>
<dbReference type="PANTHER" id="PTHR31303:SF1">
    <property type="entry name" value="CTP-DEPENDENT DIACYLGLYCEROL KINASE 1"/>
    <property type="match status" value="1"/>
</dbReference>
<comment type="caution">
    <text evidence="2">The sequence shown here is derived from an EMBL/GenBank/DDBJ whole genome shotgun (WGS) entry which is preliminary data.</text>
</comment>
<feature type="transmembrane region" description="Helical" evidence="1">
    <location>
        <begin position="167"/>
        <end position="189"/>
    </location>
</feature>
<feature type="transmembrane region" description="Helical" evidence="1">
    <location>
        <begin position="135"/>
        <end position="155"/>
    </location>
</feature>
<name>A0A813S9P3_9BILA</name>
<keyword evidence="1" id="KW-0812">Transmembrane</keyword>
<dbReference type="Proteomes" id="UP000663860">
    <property type="component" value="Unassembled WGS sequence"/>
</dbReference>